<dbReference type="SUPFAM" id="SSF56784">
    <property type="entry name" value="HAD-like"/>
    <property type="match status" value="1"/>
</dbReference>
<name>A0A511WSC6_9BACI</name>
<dbReference type="Gene3D" id="3.40.50.1000">
    <property type="entry name" value="HAD superfamily/HAD-like"/>
    <property type="match status" value="1"/>
</dbReference>
<dbReference type="GO" id="GO:0016791">
    <property type="term" value="F:phosphatase activity"/>
    <property type="evidence" value="ECO:0007669"/>
    <property type="project" value="TreeGrafter"/>
</dbReference>
<dbReference type="NCBIfam" id="TIGR00099">
    <property type="entry name" value="Cof-subfamily"/>
    <property type="match status" value="1"/>
</dbReference>
<dbReference type="Proteomes" id="UP000321886">
    <property type="component" value="Unassembled WGS sequence"/>
</dbReference>
<evidence type="ECO:0000313" key="2">
    <source>
        <dbReference type="Proteomes" id="UP000321886"/>
    </source>
</evidence>
<dbReference type="PANTHER" id="PTHR10000:SF55">
    <property type="entry name" value="5-AMINO-6-(5-PHOSPHO-D-RIBITYLAMINO)URACIL PHOSPHATASE YCSE"/>
    <property type="match status" value="1"/>
</dbReference>
<proteinExistence type="predicted"/>
<sequence length="285" mass="32050">MDMIAIDLDGTLLNSANEISPNNREAIQRAQSKGVEVVIATGRASFDVHNLVSGLDLHTWVIAANGATIHRPDGTLFSSIPMEKADVTEILEWLEEKEFYYEAIDDAEILTPQNARELMNIELDRIRSANPKTDLTKLEKAAQKQFSQSGFSPVDSYKEIVDKHRNVYNILAFSFEEEKLRKGWERFKDYTDLTLVSSANHNFELEHRLASKGNALVELAQQLNRSIERIAVIGDSLNDLSMMNVAGYSAAMENAKDEVKEVCHFHTKTNDEDGVAHAIDHFLTL</sequence>
<dbReference type="GO" id="GO:0000287">
    <property type="term" value="F:magnesium ion binding"/>
    <property type="evidence" value="ECO:0007669"/>
    <property type="project" value="TreeGrafter"/>
</dbReference>
<dbReference type="SFLD" id="SFLDS00003">
    <property type="entry name" value="Haloacid_Dehalogenase"/>
    <property type="match status" value="1"/>
</dbReference>
<dbReference type="InterPro" id="IPR023214">
    <property type="entry name" value="HAD_sf"/>
</dbReference>
<dbReference type="InterPro" id="IPR006379">
    <property type="entry name" value="HAD-SF_hydro_IIB"/>
</dbReference>
<dbReference type="Pfam" id="PF08282">
    <property type="entry name" value="Hydrolase_3"/>
    <property type="match status" value="1"/>
</dbReference>
<dbReference type="SFLD" id="SFLDG01140">
    <property type="entry name" value="C2.B:_Phosphomannomutase_and_P"/>
    <property type="match status" value="1"/>
</dbReference>
<keyword evidence="2" id="KW-1185">Reference proteome</keyword>
<dbReference type="SFLD" id="SFLDG01144">
    <property type="entry name" value="C2.B.4:_PGP_Like"/>
    <property type="match status" value="1"/>
</dbReference>
<dbReference type="RefSeq" id="WP_146814589.1">
    <property type="nucleotide sequence ID" value="NZ_BJYD01000012.1"/>
</dbReference>
<dbReference type="InterPro" id="IPR000150">
    <property type="entry name" value="Cof"/>
</dbReference>
<accession>A0A511WSC6</accession>
<dbReference type="PROSITE" id="PS01229">
    <property type="entry name" value="COF_2"/>
    <property type="match status" value="1"/>
</dbReference>
<reference evidence="1 2" key="1">
    <citation type="submission" date="2019-07" db="EMBL/GenBank/DDBJ databases">
        <title>Whole genome shotgun sequence of Halobacillus faecis NBRC 103569.</title>
        <authorList>
            <person name="Hosoyama A."/>
            <person name="Uohara A."/>
            <person name="Ohji S."/>
            <person name="Ichikawa N."/>
        </authorList>
    </citation>
    <scope>NUCLEOTIDE SEQUENCE [LARGE SCALE GENOMIC DNA]</scope>
    <source>
        <strain evidence="1 2">NBRC 103569</strain>
    </source>
</reference>
<dbReference type="GO" id="GO:0005829">
    <property type="term" value="C:cytosol"/>
    <property type="evidence" value="ECO:0007669"/>
    <property type="project" value="TreeGrafter"/>
</dbReference>
<dbReference type="EMBL" id="BJYD01000012">
    <property type="protein sequence ID" value="GEN53153.1"/>
    <property type="molecule type" value="Genomic_DNA"/>
</dbReference>
<organism evidence="1 2">
    <name type="scientific">Halobacillus faecis</name>
    <dbReference type="NCBI Taxonomy" id="360184"/>
    <lineage>
        <taxon>Bacteria</taxon>
        <taxon>Bacillati</taxon>
        <taxon>Bacillota</taxon>
        <taxon>Bacilli</taxon>
        <taxon>Bacillales</taxon>
        <taxon>Bacillaceae</taxon>
        <taxon>Halobacillus</taxon>
    </lineage>
</organism>
<dbReference type="InterPro" id="IPR036412">
    <property type="entry name" value="HAD-like_sf"/>
</dbReference>
<evidence type="ECO:0000313" key="1">
    <source>
        <dbReference type="EMBL" id="GEN53153.1"/>
    </source>
</evidence>
<dbReference type="CDD" id="cd07516">
    <property type="entry name" value="HAD_Pase"/>
    <property type="match status" value="1"/>
</dbReference>
<comment type="caution">
    <text evidence="1">The sequence shown here is derived from an EMBL/GenBank/DDBJ whole genome shotgun (WGS) entry which is preliminary data.</text>
</comment>
<dbReference type="Gene3D" id="3.30.1240.10">
    <property type="match status" value="1"/>
</dbReference>
<dbReference type="OrthoDB" id="9806027at2"/>
<dbReference type="NCBIfam" id="TIGR01484">
    <property type="entry name" value="HAD-SF-IIB"/>
    <property type="match status" value="1"/>
</dbReference>
<gene>
    <name evidence="1" type="primary">ywpJ</name>
    <name evidence="1" type="ORF">HFA01_14150</name>
</gene>
<dbReference type="AlphaFoldDB" id="A0A511WSC6"/>
<protein>
    <submittedName>
        <fullName evidence="1">Phosphatase YwpJ</fullName>
    </submittedName>
</protein>
<dbReference type="PANTHER" id="PTHR10000">
    <property type="entry name" value="PHOSPHOSERINE PHOSPHATASE"/>
    <property type="match status" value="1"/>
</dbReference>